<evidence type="ECO:0000313" key="2">
    <source>
        <dbReference type="Proteomes" id="UP001057279"/>
    </source>
</evidence>
<protein>
    <submittedName>
        <fullName evidence="1">Uncharacterized protein</fullName>
    </submittedName>
</protein>
<keyword evidence="2" id="KW-1185">Reference proteome</keyword>
<dbReference type="EMBL" id="CM043035">
    <property type="protein sequence ID" value="KAI4581427.1"/>
    <property type="molecule type" value="Genomic_DNA"/>
</dbReference>
<reference evidence="1" key="1">
    <citation type="submission" date="2022-03" db="EMBL/GenBank/DDBJ databases">
        <title>Genomic analyses of argali, domestic sheep and their hybrids provide insights into chromosomal evolution, heterosis and genetic basis of agronomic traits.</title>
        <authorList>
            <person name="Li M."/>
        </authorList>
    </citation>
    <scope>NUCLEOTIDE SEQUENCE</scope>
    <source>
        <strain evidence="1">F1 hybrid</strain>
    </source>
</reference>
<proteinExistence type="predicted"/>
<gene>
    <name evidence="1" type="ORF">MJG53_009870</name>
</gene>
<dbReference type="Proteomes" id="UP001057279">
    <property type="component" value="Linkage Group LG10"/>
</dbReference>
<sequence>MSVPVAPKKSCYSELRDSRNGAKNNNDRVLNLGDANANPIVLEVGSSSDKPATCAVPEEVGNADSRGPESSPRVPKEFHPLQGFAKASQAGPTGLKDFKFSPMAQRERNEESELERGADHLQVLRGLQGPGLPSRRTVMGESSLEVPAKREADVPWPVAKDKLAKTLDNEELRRHPLERCSSSAAAVDVLTKEWAGGLAWPLPQPTGLGSPEAPHPVPGGGEGPPKMGTAPSPGLPCPPVDGTSEGKGARHPKPSTSVTMETVPLETYPERGRVPKLSAQSTAPSAHPEGALDCSPASKDVLRRPEAQVGPGKVEPKTELKPVQPRAVQELKSTQVGELGCRQGHGVSPLGRKEPAGEAQPGALAAGLSSLAHSVPHPLDTIRDRDEPEKGGEDGSLRTTLKSSPGSSQAADQQPMAISLPGAARKLGETVPNGVSAGHGHVAFVPGDSTDSKPSGASDERGVLGGGNSVNTMVFDSDSSVGESKTGVPEPPNPPSSHSEAEEGQEVSLSLAETRNHLEPAVKTESTSPVRADVLLGVPASLHPEITVNVARQPPPSSSHFQDLGTSSVDVGSPPAALPPADSTGLSHTSPKVPAKNACPGGLPRPEDTPASLEGTVGPLVEKREERAEPRPVVMPKPKHVRPKIITYIRRSPQALGQVDASLVPVGLPYAPPACSVALPKEDKAAGADLKPAAGLYEKFKPDLQRPRVFSSGLVVSGIKPPGHPFSPMSEKFLQEVAERPGKEEFCSPPYTHYEVPPTFYRSAMLLKPQLGLGAMSRLPSAKSRILIASQRSSASAIHPPGTIAAAASLYNSDPAVFIFGCSGSSLLCEQTFLSCADLKKASSSNAAKSNLPKSGLRPPGYSRLPAAKLAAFGFVRSSSVSSVSSTQSADSAQPEPSRLANPALVYRHRSLRCPAGALEIIQVILTVLQKRRGCEERTVFPIAAPVFYLFCQSVFRRRGATSGSLLPDSQCSEGCIQFSIVLNLGQQLRILPASSHVINIKAVLFHYKDRLAKSAESKGSAFGTEDQPPLKAALPAKDTPKGAGRAAPPASSSVTAPRRSLLPAPKSTSTPAGAKKEVQKEQDANKPAVSSPKRTAASSTKLHSPGYPKQRTTAPRNGFSPKPDPQAREAERLLAQRLKERYEQQARQLGLARAELRTAVRGFQALAVATQLFFGKMNPSISVLQGSSAPNPTNVRGTGLYALKFFNFNWGFLFRVHEVAGRACMDERSESALVKEKELSIELANIRDEVAFHAAKCEKLQREKAELERRCEAEVRNLGWQQEAELRDLERRLQLQFETEVARLQEEHRAQLLRIGCQHQEQVEDITTSHEAALLEMENSHTLTLAILQDDHEHKVQELISTHELEKKELEENFEKLRLSLQDQVDTLTFQSQSLRDRARRFEEALRKNTEEQLEIALAPYQHLEEDMKSLKQVLEMKNQQIHQQEKKILELEKLAEKNIILEEKIQVLQQQNEDLKARIDQNTVVTRQLSEENANLQEYVEKETQEKKRLSRTNEELLWKLQTGDPTSPIKLSPTSPVYRSSSSGPSSPARVSMTPR</sequence>
<accession>A0ACB9UV87</accession>
<evidence type="ECO:0000313" key="1">
    <source>
        <dbReference type="EMBL" id="KAI4581427.1"/>
    </source>
</evidence>
<name>A0ACB9UV87_9CETA</name>
<comment type="caution">
    <text evidence="1">The sequence shown here is derived from an EMBL/GenBank/DDBJ whole genome shotgun (WGS) entry which is preliminary data.</text>
</comment>
<organism evidence="1 2">
    <name type="scientific">Ovis ammon polii x Ovis aries</name>
    <dbReference type="NCBI Taxonomy" id="2918886"/>
    <lineage>
        <taxon>Eukaryota</taxon>
        <taxon>Metazoa</taxon>
        <taxon>Chordata</taxon>
        <taxon>Craniata</taxon>
        <taxon>Vertebrata</taxon>
        <taxon>Euteleostomi</taxon>
        <taxon>Mammalia</taxon>
        <taxon>Eutheria</taxon>
        <taxon>Laurasiatheria</taxon>
        <taxon>Artiodactyla</taxon>
        <taxon>Ruminantia</taxon>
        <taxon>Pecora</taxon>
        <taxon>Bovidae</taxon>
        <taxon>Caprinae</taxon>
        <taxon>Ovis</taxon>
    </lineage>
</organism>